<feature type="region of interest" description="Disordered" evidence="22">
    <location>
        <begin position="426"/>
        <end position="453"/>
    </location>
</feature>
<evidence type="ECO:0000256" key="14">
    <source>
        <dbReference type="ARBA" id="ARBA00023136"/>
    </source>
</evidence>
<evidence type="ECO:0000256" key="13">
    <source>
        <dbReference type="ARBA" id="ARBA00022989"/>
    </source>
</evidence>
<evidence type="ECO:0000256" key="1">
    <source>
        <dbReference type="ARBA" id="ARBA00004177"/>
    </source>
</evidence>
<dbReference type="GO" id="GO:0038187">
    <property type="term" value="F:pattern recognition receptor activity"/>
    <property type="evidence" value="ECO:0007669"/>
    <property type="project" value="TreeGrafter"/>
</dbReference>
<evidence type="ECO:0000256" key="19">
    <source>
        <dbReference type="ARBA" id="ARBA00023212"/>
    </source>
</evidence>
<accession>A0A5N5PBW8</accession>
<evidence type="ECO:0000256" key="22">
    <source>
        <dbReference type="SAM" id="MobiDB-lite"/>
    </source>
</evidence>
<dbReference type="PROSITE" id="PS50104">
    <property type="entry name" value="TIR"/>
    <property type="match status" value="1"/>
</dbReference>
<keyword evidence="19" id="KW-0206">Cytoskeleton</keyword>
<organism evidence="26 27">
    <name type="scientific">Pangasianodon hypophthalmus</name>
    <name type="common">Striped catfish</name>
    <name type="synonym">Helicophagus hypophthalmus</name>
    <dbReference type="NCBI Taxonomy" id="310915"/>
    <lineage>
        <taxon>Eukaryota</taxon>
        <taxon>Metazoa</taxon>
        <taxon>Chordata</taxon>
        <taxon>Craniata</taxon>
        <taxon>Vertebrata</taxon>
        <taxon>Euteleostomi</taxon>
        <taxon>Actinopterygii</taxon>
        <taxon>Neopterygii</taxon>
        <taxon>Teleostei</taxon>
        <taxon>Ostariophysi</taxon>
        <taxon>Siluriformes</taxon>
        <taxon>Pangasiidae</taxon>
        <taxon>Pangasianodon</taxon>
    </lineage>
</organism>
<dbReference type="InterPro" id="IPR001152">
    <property type="entry name" value="Beta-thymosin"/>
</dbReference>
<dbReference type="SUPFAM" id="SSF52058">
    <property type="entry name" value="L domain-like"/>
    <property type="match status" value="2"/>
</dbReference>
<feature type="transmembrane region" description="Helical" evidence="23">
    <location>
        <begin position="816"/>
        <end position="840"/>
    </location>
</feature>
<evidence type="ECO:0000256" key="4">
    <source>
        <dbReference type="ARBA" id="ARBA00009634"/>
    </source>
</evidence>
<dbReference type="InterPro" id="IPR001611">
    <property type="entry name" value="Leu-rich_rpt"/>
</dbReference>
<dbReference type="Gene3D" id="3.40.50.10140">
    <property type="entry name" value="Toll/interleukin-1 receptor homology (TIR) domain"/>
    <property type="match status" value="1"/>
</dbReference>
<keyword evidence="12" id="KW-0391">Immunity</keyword>
<evidence type="ECO:0000256" key="8">
    <source>
        <dbReference type="ARBA" id="ARBA00022692"/>
    </source>
</evidence>
<dbReference type="CDD" id="cd22059">
    <property type="entry name" value="WH2_BetaT"/>
    <property type="match status" value="1"/>
</dbReference>
<keyword evidence="16" id="KW-0325">Glycoprotein</keyword>
<dbReference type="Pfam" id="PF01290">
    <property type="entry name" value="Thymosin"/>
    <property type="match status" value="1"/>
</dbReference>
<dbReference type="PRINTS" id="PR01537">
    <property type="entry name" value="INTRLKN1R1F"/>
</dbReference>
<keyword evidence="7" id="KW-0433">Leucine-rich repeat</keyword>
<evidence type="ECO:0000256" key="2">
    <source>
        <dbReference type="ARBA" id="ARBA00004245"/>
    </source>
</evidence>
<dbReference type="SMART" id="SM00255">
    <property type="entry name" value="TIR"/>
    <property type="match status" value="1"/>
</dbReference>
<proteinExistence type="inferred from homology"/>
<comment type="function">
    <text evidence="20">Plays an important role in the organization of the cytoskeleton. Binds to and sequesters actin monomers (G actin) and therefore inhibits actin polymerization.</text>
</comment>
<feature type="compositionally biased region" description="Basic and acidic residues" evidence="22">
    <location>
        <begin position="1090"/>
        <end position="1101"/>
    </location>
</feature>
<keyword evidence="27" id="KW-1185">Reference proteome</keyword>
<evidence type="ECO:0000256" key="6">
    <source>
        <dbReference type="ARBA" id="ARBA00022588"/>
    </source>
</evidence>
<dbReference type="GO" id="GO:0051607">
    <property type="term" value="P:defense response to virus"/>
    <property type="evidence" value="ECO:0007669"/>
    <property type="project" value="TreeGrafter"/>
</dbReference>
<keyword evidence="6" id="KW-0399">Innate immunity</keyword>
<dbReference type="GO" id="GO:0045087">
    <property type="term" value="P:innate immune response"/>
    <property type="evidence" value="ECO:0007669"/>
    <property type="project" value="UniProtKB-KW"/>
</dbReference>
<keyword evidence="10" id="KW-0677">Repeat</keyword>
<dbReference type="EMBL" id="VFJC01000006">
    <property type="protein sequence ID" value="KAB5576668.1"/>
    <property type="molecule type" value="Genomic_DNA"/>
</dbReference>
<keyword evidence="15" id="KW-0675">Receptor</keyword>
<dbReference type="PANTHER" id="PTHR47410">
    <property type="entry name" value="TOLL-LIKE RECEPTOR 7-RELATED"/>
    <property type="match status" value="1"/>
</dbReference>
<evidence type="ECO:0000256" key="16">
    <source>
        <dbReference type="ARBA" id="ARBA00023180"/>
    </source>
</evidence>
<keyword evidence="17" id="KW-0395">Inflammatory response</keyword>
<dbReference type="GO" id="GO:0007015">
    <property type="term" value="P:actin filament organization"/>
    <property type="evidence" value="ECO:0007669"/>
    <property type="project" value="InterPro"/>
</dbReference>
<dbReference type="GO" id="GO:0002224">
    <property type="term" value="P:toll-like receptor signaling pathway"/>
    <property type="evidence" value="ECO:0007669"/>
    <property type="project" value="TreeGrafter"/>
</dbReference>
<feature type="domain" description="TIR" evidence="25">
    <location>
        <begin position="864"/>
        <end position="1008"/>
    </location>
</feature>
<evidence type="ECO:0000259" key="25">
    <source>
        <dbReference type="PROSITE" id="PS50104"/>
    </source>
</evidence>
<evidence type="ECO:0000256" key="18">
    <source>
        <dbReference type="ARBA" id="ARBA00023203"/>
    </source>
</evidence>
<gene>
    <name evidence="26" type="ORF">PHYPO_G00200330</name>
</gene>
<dbReference type="GO" id="GO:0006954">
    <property type="term" value="P:inflammatory response"/>
    <property type="evidence" value="ECO:0007669"/>
    <property type="project" value="UniProtKB-KW"/>
</dbReference>
<dbReference type="GO" id="GO:1902533">
    <property type="term" value="P:positive regulation of intracellular signal transduction"/>
    <property type="evidence" value="ECO:0007669"/>
    <property type="project" value="UniProtKB-ARBA"/>
</dbReference>
<evidence type="ECO:0000256" key="11">
    <source>
        <dbReference type="ARBA" id="ARBA00022753"/>
    </source>
</evidence>
<evidence type="ECO:0000256" key="9">
    <source>
        <dbReference type="ARBA" id="ARBA00022729"/>
    </source>
</evidence>
<dbReference type="FunFam" id="3.80.10.10:FF:000037">
    <property type="entry name" value="Toll-like receptor 7"/>
    <property type="match status" value="1"/>
</dbReference>
<sequence length="1101" mass="126929">MEASKHWLMLVWWVLITFLIGLVLCTLDIKYLRTQPCDVHNYPNGTVEFNCRGRRLRDMPVIFENTTSLDASENEIKNLTVESLKGRQKLINLNLNWMNRYHNLNITEGVFANLTKLKSLRLNGLGLPEIPAQLPVSLKELRLDENNIFSLSPRNFSQLKNLTHLYLSKNCYYWNRCFMGFKIDNGTFSSLHKLRHLSLSYNNLTHVPRALPVSLVTLELASNNISFIGEDDFTGLPNLKTLKIQGNCPRCHNAPYPCTPCANGSIDIHERAFDHLRNLRILHLAGNSISVIKKAWFENISQLQQLYLSFNFLTGPITDGAFLSNLRFLEKLDLSFNYNLQAYPETVHLAPTFAKLYSLRTLHIQGLVFKKIQNDSLAPLYGLQNLSTLDIGVNFIVHVDPDIFNKFVNLKLLYLSENRLYPVTNSADRGPDNNIKPPRFNLPGLTDSSSKRKLDPYQPIRRLVKPECFAAGHVLDLSRNNLFFISAKQFEGYKNIACLNLSRNGFASALNGTEFTSLPNLKYLDLSFNKIDLAYDYAFEELQELEVLDLSYNEHYFLVPGVTHNLKFIKNLPKLRVLNMSSNNIFTLTTKHMCSHSLAELQFQQNQLGRLWKDETYVKLFWNLTNLTHLDISHNSIKKIPTKVYKYLPVTIKRFRLNDNFLTSLNWTLMRTFTQLEELILGYNSLTFVSKTITQNIPSLRYLDLSHNKISQLANGFLDGAVSLNKLDLSYNKLSILNRSTFPSKETNHLDTLWLHKNPYRCTCDIMDFILWIFESEVKIPNLVTSVKCNVPDATKGKGVVFFDIRECVDDHVASLIYFFTTLLVVGVTFVATLMHMFYWDVSYVFYYMKAKFKGYQHLSSGDNVYDAFVTYDTKNPQVSEWVLNHLRVQLEEQGNHFLPVCLEERDWLPGCPVLDSLTQSIRQSRKTVFVLTHSYVKSGSFKMAMYLAHQRLLDESEDVIVLLLLEPVLQNTHFLRLRRRLCSHSVLEWPRTPAAEPWFWQCLRNAIRVENKAIMATRCRSRARCQGRWLAVFSLAHLAFLSHLFPVLSTTKSATNMSDKPNLEEVTSFDKSKLKKTETQEKNPLPSKETIEQEKQAGTS</sequence>
<dbReference type="Pfam" id="PF13855">
    <property type="entry name" value="LRR_8"/>
    <property type="match status" value="4"/>
</dbReference>
<dbReference type="Gene3D" id="3.80.10.10">
    <property type="entry name" value="Ribonuclease Inhibitor"/>
    <property type="match status" value="1"/>
</dbReference>
<dbReference type="GO" id="GO:0005886">
    <property type="term" value="C:plasma membrane"/>
    <property type="evidence" value="ECO:0007669"/>
    <property type="project" value="TreeGrafter"/>
</dbReference>
<keyword evidence="13 23" id="KW-1133">Transmembrane helix</keyword>
<comment type="similarity">
    <text evidence="4">Belongs to the Toll-like receptor family.</text>
</comment>
<reference evidence="26 27" key="1">
    <citation type="submission" date="2019-06" db="EMBL/GenBank/DDBJ databases">
        <title>A chromosome-scale genome assembly of the striped catfish, Pangasianodon hypophthalmus.</title>
        <authorList>
            <person name="Wen M."/>
            <person name="Zahm M."/>
            <person name="Roques C."/>
            <person name="Cabau C."/>
            <person name="Klopp C."/>
            <person name="Donnadieu C."/>
            <person name="Jouanno E."/>
            <person name="Avarre J.-C."/>
            <person name="Campet M."/>
            <person name="Ha T.T.T."/>
            <person name="Dugue R."/>
            <person name="Lampietro C."/>
            <person name="Louis A."/>
            <person name="Herpin A."/>
            <person name="Echchiki A."/>
            <person name="Berthelot C."/>
            <person name="Parey E."/>
            <person name="Roest-Crollius H."/>
            <person name="Braasch I."/>
            <person name="Postlethwait J."/>
            <person name="Bobe J."/>
            <person name="Montfort J."/>
            <person name="Bouchez O."/>
            <person name="Begum T."/>
            <person name="Schartl M."/>
            <person name="Guiguen Y."/>
        </authorList>
    </citation>
    <scope>NUCLEOTIDE SEQUENCE [LARGE SCALE GENOMIC DNA]</scope>
    <source>
        <strain evidence="26 27">Indonesia</strain>
        <tissue evidence="26">Blood</tissue>
    </source>
</reference>
<dbReference type="PANTHER" id="PTHR47410:SF1">
    <property type="entry name" value="TOLL-LIKE RECEPTOR 8"/>
    <property type="match status" value="1"/>
</dbReference>
<feature type="transmembrane region" description="Helical" evidence="23">
    <location>
        <begin position="1030"/>
        <end position="1049"/>
    </location>
</feature>
<comment type="similarity">
    <text evidence="3">Belongs to the thymosin beta family.</text>
</comment>
<dbReference type="InterPro" id="IPR032675">
    <property type="entry name" value="LRR_dom_sf"/>
</dbReference>
<evidence type="ECO:0000256" key="23">
    <source>
        <dbReference type="SAM" id="Phobius"/>
    </source>
</evidence>
<evidence type="ECO:0000256" key="3">
    <source>
        <dbReference type="ARBA" id="ARBA00009511"/>
    </source>
</evidence>
<dbReference type="GO" id="GO:0032755">
    <property type="term" value="P:positive regulation of interleukin-6 production"/>
    <property type="evidence" value="ECO:0007669"/>
    <property type="project" value="TreeGrafter"/>
</dbReference>
<dbReference type="InterPro" id="IPR035897">
    <property type="entry name" value="Toll_tir_struct_dom_sf"/>
</dbReference>
<comment type="caution">
    <text evidence="26">The sequence shown here is derived from an EMBL/GenBank/DDBJ whole genome shotgun (WGS) entry which is preliminary data.</text>
</comment>
<keyword evidence="9 24" id="KW-0732">Signal</keyword>
<dbReference type="Pfam" id="PF01582">
    <property type="entry name" value="TIR"/>
    <property type="match status" value="1"/>
</dbReference>
<keyword evidence="5" id="KW-0963">Cytoplasm</keyword>
<dbReference type="FunFam" id="3.40.50.10140:FF:000003">
    <property type="entry name" value="Toll-like receptor 7"/>
    <property type="match status" value="1"/>
</dbReference>
<keyword evidence="14 23" id="KW-0472">Membrane</keyword>
<name>A0A5N5PBW8_PANHP</name>
<dbReference type="Proteomes" id="UP000327468">
    <property type="component" value="Chromosome 5"/>
</dbReference>
<evidence type="ECO:0000256" key="17">
    <source>
        <dbReference type="ARBA" id="ARBA00023198"/>
    </source>
</evidence>
<evidence type="ECO:0000256" key="15">
    <source>
        <dbReference type="ARBA" id="ARBA00023170"/>
    </source>
</evidence>
<keyword evidence="11" id="KW-0967">Endosome</keyword>
<dbReference type="SMART" id="SM00365">
    <property type="entry name" value="LRR_SD22"/>
    <property type="match status" value="6"/>
</dbReference>
<dbReference type="InterPro" id="IPR000157">
    <property type="entry name" value="TIR_dom"/>
</dbReference>
<dbReference type="PROSITE" id="PS00500">
    <property type="entry name" value="THYMOSIN_B4"/>
    <property type="match status" value="1"/>
</dbReference>
<dbReference type="SMART" id="SM00152">
    <property type="entry name" value="THY"/>
    <property type="match status" value="1"/>
</dbReference>
<dbReference type="GO" id="GO:0005768">
    <property type="term" value="C:endosome"/>
    <property type="evidence" value="ECO:0007669"/>
    <property type="project" value="UniProtKB-SubCell"/>
</dbReference>
<dbReference type="AlphaFoldDB" id="A0A5N5PBW8"/>
<dbReference type="FunFam" id="1.20.5.520:FF:000001">
    <property type="entry name" value="Thymosin beta"/>
    <property type="match status" value="1"/>
</dbReference>
<comment type="subcellular location">
    <subcellularLocation>
        <location evidence="2">Cytoplasm</location>
        <location evidence="2">Cytoskeleton</location>
    </subcellularLocation>
    <subcellularLocation>
        <location evidence="21">Endomembrane system</location>
        <topology evidence="21">Single-pass type I membrane protein</topology>
    </subcellularLocation>
    <subcellularLocation>
        <location evidence="1">Endosome</location>
    </subcellularLocation>
</comment>
<feature type="compositionally biased region" description="Basic and acidic residues" evidence="22">
    <location>
        <begin position="1069"/>
        <end position="1082"/>
    </location>
</feature>
<evidence type="ECO:0000256" key="7">
    <source>
        <dbReference type="ARBA" id="ARBA00022614"/>
    </source>
</evidence>
<evidence type="ECO:0000256" key="24">
    <source>
        <dbReference type="SAM" id="SignalP"/>
    </source>
</evidence>
<dbReference type="SMART" id="SM00369">
    <property type="entry name" value="LRR_TYP"/>
    <property type="match status" value="14"/>
</dbReference>
<dbReference type="InterPro" id="IPR038386">
    <property type="entry name" value="Beta-thymosin_sf"/>
</dbReference>
<evidence type="ECO:0000256" key="20">
    <source>
        <dbReference type="ARBA" id="ARBA00025497"/>
    </source>
</evidence>
<feature type="region of interest" description="Disordered" evidence="22">
    <location>
        <begin position="1054"/>
        <end position="1101"/>
    </location>
</feature>
<feature type="signal peptide" evidence="24">
    <location>
        <begin position="1"/>
        <end position="25"/>
    </location>
</feature>
<dbReference type="GO" id="GO:0005856">
    <property type="term" value="C:cytoskeleton"/>
    <property type="evidence" value="ECO:0007669"/>
    <property type="project" value="UniProtKB-SubCell"/>
</dbReference>
<dbReference type="GO" id="GO:0003785">
    <property type="term" value="F:actin monomer binding"/>
    <property type="evidence" value="ECO:0007669"/>
    <property type="project" value="InterPro"/>
</dbReference>
<keyword evidence="18" id="KW-0009">Actin-binding</keyword>
<evidence type="ECO:0000313" key="26">
    <source>
        <dbReference type="EMBL" id="KAB5576668.1"/>
    </source>
</evidence>
<feature type="chain" id="PRO_5024439050" description="TIR domain-containing protein" evidence="24">
    <location>
        <begin position="26"/>
        <end position="1101"/>
    </location>
</feature>
<evidence type="ECO:0000313" key="27">
    <source>
        <dbReference type="Proteomes" id="UP000327468"/>
    </source>
</evidence>
<evidence type="ECO:0000256" key="21">
    <source>
        <dbReference type="ARBA" id="ARBA00046288"/>
    </source>
</evidence>
<keyword evidence="8 23" id="KW-0812">Transmembrane</keyword>
<dbReference type="Gene3D" id="1.20.5.520">
    <property type="entry name" value="Single helix bin"/>
    <property type="match status" value="1"/>
</dbReference>
<evidence type="ECO:0000256" key="10">
    <source>
        <dbReference type="ARBA" id="ARBA00022737"/>
    </source>
</evidence>
<dbReference type="SUPFAM" id="SSF52200">
    <property type="entry name" value="Toll/Interleukin receptor TIR domain"/>
    <property type="match status" value="1"/>
</dbReference>
<dbReference type="InterPro" id="IPR003591">
    <property type="entry name" value="Leu-rich_rpt_typical-subtyp"/>
</dbReference>
<dbReference type="PROSITE" id="PS51450">
    <property type="entry name" value="LRR"/>
    <property type="match status" value="4"/>
</dbReference>
<dbReference type="Pfam" id="PF13516">
    <property type="entry name" value="LRR_6"/>
    <property type="match status" value="1"/>
</dbReference>
<protein>
    <recommendedName>
        <fullName evidence="25">TIR domain-containing protein</fullName>
    </recommendedName>
</protein>
<evidence type="ECO:0000256" key="5">
    <source>
        <dbReference type="ARBA" id="ARBA00022490"/>
    </source>
</evidence>
<evidence type="ECO:0000256" key="12">
    <source>
        <dbReference type="ARBA" id="ARBA00022859"/>
    </source>
</evidence>
<dbReference type="GO" id="GO:0007249">
    <property type="term" value="P:canonical NF-kappaB signal transduction"/>
    <property type="evidence" value="ECO:0007669"/>
    <property type="project" value="TreeGrafter"/>
</dbReference>